<evidence type="ECO:0000313" key="6">
    <source>
        <dbReference type="EMBL" id="OQU86627.1"/>
    </source>
</evidence>
<name>A0A1W0VWU9_SORBI</name>
<feature type="domain" description="Chalcone/stilbene synthase N-terminal" evidence="4">
    <location>
        <begin position="15"/>
        <end position="239"/>
    </location>
</feature>
<evidence type="ECO:0000256" key="2">
    <source>
        <dbReference type="PIRSR" id="PIRSR000451-1"/>
    </source>
</evidence>
<dbReference type="Pfam" id="PF02797">
    <property type="entry name" value="Chal_sti_synt_C"/>
    <property type="match status" value="1"/>
</dbReference>
<dbReference type="PIRSF" id="PIRSF000451">
    <property type="entry name" value="PKS_III"/>
    <property type="match status" value="1"/>
</dbReference>
<dbReference type="EMBL" id="CM000762">
    <property type="protein sequence ID" value="OQU86627.1"/>
    <property type="molecule type" value="Genomic_DNA"/>
</dbReference>
<dbReference type="Gramene" id="OQU86627">
    <property type="protein sequence ID" value="OQU86627"/>
    <property type="gene ID" value="SORBI_3003G118266"/>
</dbReference>
<dbReference type="InterPro" id="IPR012328">
    <property type="entry name" value="Chalcone/stilbene_synt_C"/>
</dbReference>
<evidence type="ECO:0000256" key="1">
    <source>
        <dbReference type="ARBA" id="ARBA00005531"/>
    </source>
</evidence>
<evidence type="ECO:0000256" key="3">
    <source>
        <dbReference type="RuleBase" id="RU003633"/>
    </source>
</evidence>
<sequence>MPGRATRCSSLAFRKVRQAQHANGLASVLSIGTSVPPNCVLRDQYTDYYFGIISQSHHHVGLKKKLHKLCQKTGIKKRYFYHTEEMLRGHPEFLNRASPSLDARMDVMATAVLELASVAAAKAIADWGRPAAEITHLIVSTYSSGGHMPGADFRLASLLGLPPSVQRTMLYMHGCTSSSAALRAAKDITENNSGARILVASADLITLMLFRAPDDNDTLMMQSMFSDGAGAVVVVGADPVAGEAQAKFELVSASQVMAPAGKLEGGVGLGQLRHSGLLFHPTISDWNDFFWAVHPGGRAMLDSVEETLELSPGKLTASRRVLAEYGNMSGPSLIFVLQDLQSSKNGREMGVMLGLGPGLDVEIMVLRATGNY</sequence>
<protein>
    <recommendedName>
        <fullName evidence="8">Chalcone synthase</fullName>
    </recommendedName>
</protein>
<evidence type="ECO:0008006" key="8">
    <source>
        <dbReference type="Google" id="ProtNLM"/>
    </source>
</evidence>
<organism evidence="6 7">
    <name type="scientific">Sorghum bicolor</name>
    <name type="common">Sorghum</name>
    <name type="synonym">Sorghum vulgare</name>
    <dbReference type="NCBI Taxonomy" id="4558"/>
    <lineage>
        <taxon>Eukaryota</taxon>
        <taxon>Viridiplantae</taxon>
        <taxon>Streptophyta</taxon>
        <taxon>Embryophyta</taxon>
        <taxon>Tracheophyta</taxon>
        <taxon>Spermatophyta</taxon>
        <taxon>Magnoliopsida</taxon>
        <taxon>Liliopsida</taxon>
        <taxon>Poales</taxon>
        <taxon>Poaceae</taxon>
        <taxon>PACMAD clade</taxon>
        <taxon>Panicoideae</taxon>
        <taxon>Andropogonodae</taxon>
        <taxon>Andropogoneae</taxon>
        <taxon>Sorghinae</taxon>
        <taxon>Sorghum</taxon>
    </lineage>
</organism>
<dbReference type="GO" id="GO:0016747">
    <property type="term" value="F:acyltransferase activity, transferring groups other than amino-acyl groups"/>
    <property type="evidence" value="ECO:0007669"/>
    <property type="project" value="InterPro"/>
</dbReference>
<dbReference type="InterPro" id="IPR001099">
    <property type="entry name" value="Chalcone/stilbene_synt_N"/>
</dbReference>
<dbReference type="FunFam" id="3.40.47.10:FF:000025">
    <property type="entry name" value="Chalcone synthase 2"/>
    <property type="match status" value="1"/>
</dbReference>
<dbReference type="eggNOG" id="ENOG502QRSY">
    <property type="taxonomic scope" value="Eukaryota"/>
</dbReference>
<accession>A0A1W0VWU9</accession>
<dbReference type="SUPFAM" id="SSF53901">
    <property type="entry name" value="Thiolase-like"/>
    <property type="match status" value="2"/>
</dbReference>
<feature type="domain" description="Chalcone/stilbene synthase C-terminal" evidence="5">
    <location>
        <begin position="282"/>
        <end position="368"/>
    </location>
</feature>
<evidence type="ECO:0000313" key="7">
    <source>
        <dbReference type="Proteomes" id="UP000000768"/>
    </source>
</evidence>
<dbReference type="PANTHER" id="PTHR11877:SF29">
    <property type="entry name" value="TYPE III POLYKETIDE SYNTHASE B"/>
    <property type="match status" value="1"/>
</dbReference>
<comment type="similarity">
    <text evidence="1 3">Belongs to the thiolase-like superfamily. Chalcone/stilbene synthases family.</text>
</comment>
<dbReference type="CDD" id="cd00831">
    <property type="entry name" value="CHS_like"/>
    <property type="match status" value="1"/>
</dbReference>
<dbReference type="InParanoid" id="A0A1W0VWU9"/>
<keyword evidence="3" id="KW-0012">Acyltransferase</keyword>
<reference evidence="6 7" key="1">
    <citation type="journal article" date="2009" name="Nature">
        <title>The Sorghum bicolor genome and the diversification of grasses.</title>
        <authorList>
            <person name="Paterson A.H."/>
            <person name="Bowers J.E."/>
            <person name="Bruggmann R."/>
            <person name="Dubchak I."/>
            <person name="Grimwood J."/>
            <person name="Gundlach H."/>
            <person name="Haberer G."/>
            <person name="Hellsten U."/>
            <person name="Mitros T."/>
            <person name="Poliakov A."/>
            <person name="Schmutz J."/>
            <person name="Spannagl M."/>
            <person name="Tang H."/>
            <person name="Wang X."/>
            <person name="Wicker T."/>
            <person name="Bharti A.K."/>
            <person name="Chapman J."/>
            <person name="Feltus F.A."/>
            <person name="Gowik U."/>
            <person name="Grigoriev I.V."/>
            <person name="Lyons E."/>
            <person name="Maher C.A."/>
            <person name="Martis M."/>
            <person name="Narechania A."/>
            <person name="Otillar R.P."/>
            <person name="Penning B.W."/>
            <person name="Salamov A.A."/>
            <person name="Wang Y."/>
            <person name="Zhang L."/>
            <person name="Carpita N.C."/>
            <person name="Freeling M."/>
            <person name="Gingle A.R."/>
            <person name="Hash C.T."/>
            <person name="Keller B."/>
            <person name="Klein P."/>
            <person name="Kresovich S."/>
            <person name="McCann M.C."/>
            <person name="Ming R."/>
            <person name="Peterson D.G."/>
            <person name="Mehboob-ur-Rahman"/>
            <person name="Ware D."/>
            <person name="Westhoff P."/>
            <person name="Mayer K.F."/>
            <person name="Messing J."/>
            <person name="Rokhsar D.S."/>
        </authorList>
    </citation>
    <scope>NUCLEOTIDE SEQUENCE [LARGE SCALE GENOMIC DNA]</scope>
    <source>
        <strain evidence="7">cv. BTx623</strain>
    </source>
</reference>
<dbReference type="AlphaFoldDB" id="A0A1W0VWU9"/>
<dbReference type="InterPro" id="IPR016039">
    <property type="entry name" value="Thiolase-like"/>
</dbReference>
<feature type="active site" description="Acyl-thioester intermediate" evidence="2">
    <location>
        <position position="175"/>
    </location>
</feature>
<dbReference type="Proteomes" id="UP000000768">
    <property type="component" value="Chromosome 3"/>
</dbReference>
<proteinExistence type="inferred from homology"/>
<dbReference type="STRING" id="4558.A0A1W0VWU9"/>
<evidence type="ECO:0000259" key="5">
    <source>
        <dbReference type="Pfam" id="PF02797"/>
    </source>
</evidence>
<dbReference type="PANTHER" id="PTHR11877">
    <property type="entry name" value="HYDROXYMETHYLGLUTARYL-COA SYNTHASE"/>
    <property type="match status" value="1"/>
</dbReference>
<dbReference type="OMA" id="RTYSTRC"/>
<keyword evidence="3" id="KW-0808">Transferase</keyword>
<reference evidence="7" key="2">
    <citation type="journal article" date="2018" name="Plant J.">
        <title>The Sorghum bicolor reference genome: improved assembly, gene annotations, a transcriptome atlas, and signatures of genome organization.</title>
        <authorList>
            <person name="McCormick R.F."/>
            <person name="Truong S.K."/>
            <person name="Sreedasyam A."/>
            <person name="Jenkins J."/>
            <person name="Shu S."/>
            <person name="Sims D."/>
            <person name="Kennedy M."/>
            <person name="Amirebrahimi M."/>
            <person name="Weers B.D."/>
            <person name="McKinley B."/>
            <person name="Mattison A."/>
            <person name="Morishige D.T."/>
            <person name="Grimwood J."/>
            <person name="Schmutz J."/>
            <person name="Mullet J.E."/>
        </authorList>
    </citation>
    <scope>NUCLEOTIDE SEQUENCE [LARGE SCALE GENOMIC DNA]</scope>
    <source>
        <strain evidence="7">cv. BTx623</strain>
    </source>
</reference>
<keyword evidence="7" id="KW-1185">Reference proteome</keyword>
<evidence type="ECO:0000259" key="4">
    <source>
        <dbReference type="Pfam" id="PF00195"/>
    </source>
</evidence>
<gene>
    <name evidence="6" type="ORF">SORBI_3003G118266</name>
</gene>
<dbReference type="Pfam" id="PF00195">
    <property type="entry name" value="Chal_sti_synt_N"/>
    <property type="match status" value="1"/>
</dbReference>
<dbReference type="Gene3D" id="3.40.47.10">
    <property type="match status" value="2"/>
</dbReference>
<dbReference type="InterPro" id="IPR011141">
    <property type="entry name" value="Polyketide_synthase_type-III"/>
</dbReference>